<accession>A0A1W6MFY5</accession>
<evidence type="ECO:0000313" key="2">
    <source>
        <dbReference type="EMBL" id="ARN79284.1"/>
    </source>
</evidence>
<name>A0A1W6MFY5_9FLAO</name>
<dbReference type="Gene3D" id="3.40.50.300">
    <property type="entry name" value="P-loop containing nucleotide triphosphate hydrolases"/>
    <property type="match status" value="1"/>
</dbReference>
<gene>
    <name evidence="1" type="ORF">BST97_00005</name>
    <name evidence="2" type="ORF">BST97_15545</name>
</gene>
<dbReference type="Pfam" id="PF13469">
    <property type="entry name" value="Sulfotransfer_3"/>
    <property type="match status" value="1"/>
</dbReference>
<dbReference type="OrthoDB" id="1418969at2"/>
<protein>
    <recommendedName>
        <fullName evidence="4">Sulfotransferase domain-containing protein</fullName>
    </recommendedName>
</protein>
<dbReference type="SUPFAM" id="SSF52540">
    <property type="entry name" value="P-loop containing nucleoside triphosphate hydrolases"/>
    <property type="match status" value="1"/>
</dbReference>
<evidence type="ECO:0000313" key="1">
    <source>
        <dbReference type="EMBL" id="ARN76513.1"/>
    </source>
</evidence>
<keyword evidence="3" id="KW-1185">Reference proteome</keyword>
<sequence length="293" mass="34767">MFLKFKQKFFKRRVFKNASAKNFYFIVSTGRTGTNFMEAFINKASHDVFCVHEPHPDLFNLSIEKYREKKSSNYIYEKLQESRYEVLHSFLNSRKSIYIESNPFAAFLVDNLKETFKNAKFIFIYRDIDTYLLSALNKSPLGNNVNNFYAKDDGRKRLSPIDFDNNELAKVWSDLSRAQKITWYWTKCNTYLRNYAKDNSGHVLELKFEDLFSLENKKKHTSFSKLFSYLNIELESKHLNELLKNSFDKRNSTEEKFYKSLTELSQHETEWIQSQSANLSRELHDKVSLNDLG</sequence>
<dbReference type="RefSeq" id="WP_085765315.1">
    <property type="nucleotide sequence ID" value="NZ_CP019344.1"/>
</dbReference>
<dbReference type="InterPro" id="IPR027417">
    <property type="entry name" value="P-loop_NTPase"/>
</dbReference>
<dbReference type="Proteomes" id="UP000193431">
    <property type="component" value="Chromosome"/>
</dbReference>
<dbReference type="EMBL" id="CP019344">
    <property type="protein sequence ID" value="ARN76513.1"/>
    <property type="molecule type" value="Genomic_DNA"/>
</dbReference>
<evidence type="ECO:0008006" key="4">
    <source>
        <dbReference type="Google" id="ProtNLM"/>
    </source>
</evidence>
<reference evidence="1 3" key="1">
    <citation type="submission" date="2016-11" db="EMBL/GenBank/DDBJ databases">
        <title>Trade-off between light-utilization and light-protection in marine flavobacteria.</title>
        <authorList>
            <person name="Kumagai Y."/>
        </authorList>
    </citation>
    <scope>NUCLEOTIDE SEQUENCE [LARGE SCALE GENOMIC DNA]</scope>
    <source>
        <strain evidence="1 3">JCM 13191</strain>
    </source>
</reference>
<dbReference type="AlphaFoldDB" id="A0A1W6MFY5"/>
<proteinExistence type="predicted"/>
<dbReference type="EMBL" id="CP019344">
    <property type="protein sequence ID" value="ARN79284.1"/>
    <property type="molecule type" value="Genomic_DNA"/>
</dbReference>
<organism evidence="1 3">
    <name type="scientific">Nonlabens spongiae</name>
    <dbReference type="NCBI Taxonomy" id="331648"/>
    <lineage>
        <taxon>Bacteria</taxon>
        <taxon>Pseudomonadati</taxon>
        <taxon>Bacteroidota</taxon>
        <taxon>Flavobacteriia</taxon>
        <taxon>Flavobacteriales</taxon>
        <taxon>Flavobacteriaceae</taxon>
        <taxon>Nonlabens</taxon>
    </lineage>
</organism>
<evidence type="ECO:0000313" key="3">
    <source>
        <dbReference type="Proteomes" id="UP000193431"/>
    </source>
</evidence>
<dbReference type="STRING" id="331648.BST97_00005"/>